<dbReference type="Pfam" id="PF03816">
    <property type="entry name" value="LytR_cpsA_psr"/>
    <property type="match status" value="1"/>
</dbReference>
<proteinExistence type="inferred from homology"/>
<keyword evidence="2" id="KW-1133">Transmembrane helix</keyword>
<dbReference type="InterPro" id="IPR050922">
    <property type="entry name" value="LytR/CpsA/Psr_CW_biosynth"/>
</dbReference>
<evidence type="ECO:0000313" key="4">
    <source>
        <dbReference type="EMBL" id="MFC3986387.1"/>
    </source>
</evidence>
<dbReference type="PANTHER" id="PTHR33392">
    <property type="entry name" value="POLYISOPRENYL-TEICHOIC ACID--PEPTIDOGLYCAN TEICHOIC ACID TRANSFERASE TAGU"/>
    <property type="match status" value="1"/>
</dbReference>
<dbReference type="InterPro" id="IPR004474">
    <property type="entry name" value="LytR_CpsA_psr"/>
</dbReference>
<comment type="similarity">
    <text evidence="1">Belongs to the LytR/CpsA/Psr (LCP) family.</text>
</comment>
<gene>
    <name evidence="4" type="ORF">ACFOYY_40090</name>
</gene>
<evidence type="ECO:0000256" key="1">
    <source>
        <dbReference type="ARBA" id="ARBA00006068"/>
    </source>
</evidence>
<feature type="domain" description="Cell envelope-related transcriptional attenuator" evidence="3">
    <location>
        <begin position="127"/>
        <end position="282"/>
    </location>
</feature>
<keyword evidence="2" id="KW-0812">Transmembrane</keyword>
<dbReference type="Proteomes" id="UP001595698">
    <property type="component" value="Unassembled WGS sequence"/>
</dbReference>
<organism evidence="4 5">
    <name type="scientific">Streptosporangium jomthongense</name>
    <dbReference type="NCBI Taxonomy" id="1193683"/>
    <lineage>
        <taxon>Bacteria</taxon>
        <taxon>Bacillati</taxon>
        <taxon>Actinomycetota</taxon>
        <taxon>Actinomycetes</taxon>
        <taxon>Streptosporangiales</taxon>
        <taxon>Streptosporangiaceae</taxon>
        <taxon>Streptosporangium</taxon>
    </lineage>
</organism>
<sequence>MDDLTTLRALGGELEHEPSAAALDGQRRRLLGALDGSLDGGRRGRRWPRRPGARGAVMLALAAAATAAVLVVPNLLLRGHEVPSPVGARPVKANEAINVLVAGTDGQAGARRSRGEDVGDPRANAARADTLLLVHLSADRERVSVISIPRDSMVLVPSCSSPAGKTVPARIEMINASFAEGGMTCLWKRVETLTGVRVDHAVEVDFSGFKGMVDALGGVEVTLSAPVEDRKAKVRLPKGRQVLNGDQALGYVRMRYSLGDGSDLERIGRQQRFMKSLTRKVAGLTSDPVLLSAFLGEAAKWVKADRGLDLATLRAIAGSLDGTAPGSVEFLTVPVRPSAVDPMRLEWDRAAASRLFAKVRDDTL</sequence>
<reference evidence="5" key="1">
    <citation type="journal article" date="2019" name="Int. J. Syst. Evol. Microbiol.">
        <title>The Global Catalogue of Microorganisms (GCM) 10K type strain sequencing project: providing services to taxonomists for standard genome sequencing and annotation.</title>
        <authorList>
            <consortium name="The Broad Institute Genomics Platform"/>
            <consortium name="The Broad Institute Genome Sequencing Center for Infectious Disease"/>
            <person name="Wu L."/>
            <person name="Ma J."/>
        </authorList>
    </citation>
    <scope>NUCLEOTIDE SEQUENCE [LARGE SCALE GENOMIC DNA]</scope>
    <source>
        <strain evidence="5">TBRC 7912</strain>
    </source>
</reference>
<dbReference type="PANTHER" id="PTHR33392:SF6">
    <property type="entry name" value="POLYISOPRENYL-TEICHOIC ACID--PEPTIDOGLYCAN TEICHOIC ACID TRANSFERASE TAGU"/>
    <property type="match status" value="1"/>
</dbReference>
<feature type="transmembrane region" description="Helical" evidence="2">
    <location>
        <begin position="55"/>
        <end position="76"/>
    </location>
</feature>
<keyword evidence="5" id="KW-1185">Reference proteome</keyword>
<keyword evidence="2" id="KW-0472">Membrane</keyword>
<name>A0ABV8FCI3_9ACTN</name>
<dbReference type="NCBIfam" id="TIGR00350">
    <property type="entry name" value="lytR_cpsA_psr"/>
    <property type="match status" value="1"/>
</dbReference>
<evidence type="ECO:0000259" key="3">
    <source>
        <dbReference type="Pfam" id="PF03816"/>
    </source>
</evidence>
<comment type="caution">
    <text evidence="4">The sequence shown here is derived from an EMBL/GenBank/DDBJ whole genome shotgun (WGS) entry which is preliminary data.</text>
</comment>
<accession>A0ABV8FCI3</accession>
<evidence type="ECO:0000256" key="2">
    <source>
        <dbReference type="SAM" id="Phobius"/>
    </source>
</evidence>
<protein>
    <submittedName>
        <fullName evidence="4">LCP family protein</fullName>
    </submittedName>
</protein>
<dbReference type="RefSeq" id="WP_386196588.1">
    <property type="nucleotide sequence ID" value="NZ_JBHSBC010000054.1"/>
</dbReference>
<dbReference type="Gene3D" id="3.40.630.190">
    <property type="entry name" value="LCP protein"/>
    <property type="match status" value="1"/>
</dbReference>
<dbReference type="EMBL" id="JBHSBC010000054">
    <property type="protein sequence ID" value="MFC3986387.1"/>
    <property type="molecule type" value="Genomic_DNA"/>
</dbReference>
<evidence type="ECO:0000313" key="5">
    <source>
        <dbReference type="Proteomes" id="UP001595698"/>
    </source>
</evidence>